<keyword evidence="2" id="KW-0813">Transport</keyword>
<keyword evidence="5 7" id="KW-1133">Transmembrane helix</keyword>
<dbReference type="SUPFAM" id="SSF103473">
    <property type="entry name" value="MFS general substrate transporter"/>
    <property type="match status" value="1"/>
</dbReference>
<feature type="transmembrane region" description="Helical" evidence="7">
    <location>
        <begin position="107"/>
        <end position="128"/>
    </location>
</feature>
<dbReference type="AlphaFoldDB" id="A0A939P5E9"/>
<keyword evidence="3" id="KW-1003">Cell membrane</keyword>
<feature type="transmembrane region" description="Helical" evidence="7">
    <location>
        <begin position="437"/>
        <end position="456"/>
    </location>
</feature>
<dbReference type="InterPro" id="IPR004638">
    <property type="entry name" value="EmrB-like"/>
</dbReference>
<dbReference type="Pfam" id="PF07690">
    <property type="entry name" value="MFS_1"/>
    <property type="match status" value="1"/>
</dbReference>
<evidence type="ECO:0000313" key="9">
    <source>
        <dbReference type="EMBL" id="MBO2445556.1"/>
    </source>
</evidence>
<feature type="transmembrane region" description="Helical" evidence="7">
    <location>
        <begin position="405"/>
        <end position="425"/>
    </location>
</feature>
<dbReference type="PANTHER" id="PTHR42718">
    <property type="entry name" value="MAJOR FACILITATOR SUPERFAMILY MULTIDRUG TRANSPORTER MFSC"/>
    <property type="match status" value="1"/>
</dbReference>
<comment type="subcellular location">
    <subcellularLocation>
        <location evidence="1">Cell membrane</location>
        <topology evidence="1">Multi-pass membrane protein</topology>
    </subcellularLocation>
</comment>
<feature type="transmembrane region" description="Helical" evidence="7">
    <location>
        <begin position="168"/>
        <end position="187"/>
    </location>
</feature>
<dbReference type="InterPro" id="IPR020846">
    <property type="entry name" value="MFS_dom"/>
</dbReference>
<evidence type="ECO:0000256" key="7">
    <source>
        <dbReference type="SAM" id="Phobius"/>
    </source>
</evidence>
<evidence type="ECO:0000256" key="5">
    <source>
        <dbReference type="ARBA" id="ARBA00022989"/>
    </source>
</evidence>
<reference evidence="9" key="1">
    <citation type="submission" date="2021-03" db="EMBL/GenBank/DDBJ databases">
        <authorList>
            <person name="Kanchanasin P."/>
            <person name="Saeng-In P."/>
            <person name="Phongsopitanun W."/>
            <person name="Yuki M."/>
            <person name="Kudo T."/>
            <person name="Ohkuma M."/>
            <person name="Tanasupawat S."/>
        </authorList>
    </citation>
    <scope>NUCLEOTIDE SEQUENCE</scope>
    <source>
        <strain evidence="9">GKU 128</strain>
    </source>
</reference>
<name>A0A939P5E9_9ACTN</name>
<protein>
    <submittedName>
        <fullName evidence="9">DHA2 family efflux MFS transporter permease subunit</fullName>
    </submittedName>
</protein>
<feature type="transmembrane region" description="Helical" evidence="7">
    <location>
        <begin position="274"/>
        <end position="300"/>
    </location>
</feature>
<feature type="transmembrane region" description="Helical" evidence="7">
    <location>
        <begin position="140"/>
        <end position="162"/>
    </location>
</feature>
<dbReference type="EMBL" id="JAGEOJ010000001">
    <property type="protein sequence ID" value="MBO2445556.1"/>
    <property type="molecule type" value="Genomic_DNA"/>
</dbReference>
<dbReference type="InterPro" id="IPR036259">
    <property type="entry name" value="MFS_trans_sf"/>
</dbReference>
<organism evidence="9 10">
    <name type="scientific">Actinomadura barringtoniae</name>
    <dbReference type="NCBI Taxonomy" id="1427535"/>
    <lineage>
        <taxon>Bacteria</taxon>
        <taxon>Bacillati</taxon>
        <taxon>Actinomycetota</taxon>
        <taxon>Actinomycetes</taxon>
        <taxon>Streptosporangiales</taxon>
        <taxon>Thermomonosporaceae</taxon>
        <taxon>Actinomadura</taxon>
    </lineage>
</organism>
<evidence type="ECO:0000256" key="1">
    <source>
        <dbReference type="ARBA" id="ARBA00004651"/>
    </source>
</evidence>
<keyword evidence="10" id="KW-1185">Reference proteome</keyword>
<dbReference type="PANTHER" id="PTHR42718:SF46">
    <property type="entry name" value="BLR6921 PROTEIN"/>
    <property type="match status" value="1"/>
</dbReference>
<evidence type="ECO:0000256" key="6">
    <source>
        <dbReference type="ARBA" id="ARBA00023136"/>
    </source>
</evidence>
<dbReference type="Gene3D" id="1.20.1250.20">
    <property type="entry name" value="MFS general substrate transporter like domains"/>
    <property type="match status" value="1"/>
</dbReference>
<dbReference type="CDD" id="cd17503">
    <property type="entry name" value="MFS_LmrB_MDR_like"/>
    <property type="match status" value="1"/>
</dbReference>
<feature type="transmembrane region" description="Helical" evidence="7">
    <location>
        <begin position="58"/>
        <end position="75"/>
    </location>
</feature>
<keyword evidence="4 7" id="KW-0812">Transmembrane</keyword>
<feature type="transmembrane region" description="Helical" evidence="7">
    <location>
        <begin position="82"/>
        <end position="101"/>
    </location>
</feature>
<dbReference type="PROSITE" id="PS50850">
    <property type="entry name" value="MFS"/>
    <property type="match status" value="1"/>
</dbReference>
<dbReference type="NCBIfam" id="TIGR00711">
    <property type="entry name" value="efflux_EmrB"/>
    <property type="match status" value="1"/>
</dbReference>
<dbReference type="GO" id="GO:0022857">
    <property type="term" value="F:transmembrane transporter activity"/>
    <property type="evidence" value="ECO:0007669"/>
    <property type="project" value="InterPro"/>
</dbReference>
<evidence type="ECO:0000259" key="8">
    <source>
        <dbReference type="PROSITE" id="PS50850"/>
    </source>
</evidence>
<feature type="transmembrane region" description="Helical" evidence="7">
    <location>
        <begin position="207"/>
        <end position="227"/>
    </location>
</feature>
<comment type="caution">
    <text evidence="9">The sequence shown here is derived from an EMBL/GenBank/DDBJ whole genome shotgun (WGS) entry which is preliminary data.</text>
</comment>
<accession>A0A939P5E9</accession>
<feature type="transmembrane region" description="Helical" evidence="7">
    <location>
        <begin position="341"/>
        <end position="359"/>
    </location>
</feature>
<feature type="transmembrane region" description="Helical" evidence="7">
    <location>
        <begin position="365"/>
        <end position="384"/>
    </location>
</feature>
<keyword evidence="6 7" id="KW-0472">Membrane</keyword>
<dbReference type="InterPro" id="IPR011701">
    <property type="entry name" value="MFS"/>
</dbReference>
<feature type="transmembrane region" description="Helical" evidence="7">
    <location>
        <begin position="306"/>
        <end position="329"/>
    </location>
</feature>
<feature type="transmembrane region" description="Helical" evidence="7">
    <location>
        <begin position="233"/>
        <end position="253"/>
    </location>
</feature>
<evidence type="ECO:0000256" key="4">
    <source>
        <dbReference type="ARBA" id="ARBA00022692"/>
    </source>
</evidence>
<dbReference type="Gene3D" id="1.20.1720.10">
    <property type="entry name" value="Multidrug resistance protein D"/>
    <property type="match status" value="1"/>
</dbReference>
<feature type="transmembrane region" description="Helical" evidence="7">
    <location>
        <begin position="12"/>
        <end position="38"/>
    </location>
</feature>
<dbReference type="GO" id="GO:0005886">
    <property type="term" value="C:plasma membrane"/>
    <property type="evidence" value="ECO:0007669"/>
    <property type="project" value="UniProtKB-SubCell"/>
</dbReference>
<evidence type="ECO:0000313" key="10">
    <source>
        <dbReference type="Proteomes" id="UP000669179"/>
    </source>
</evidence>
<gene>
    <name evidence="9" type="ORF">J4573_00480</name>
</gene>
<evidence type="ECO:0000256" key="3">
    <source>
        <dbReference type="ARBA" id="ARBA00022475"/>
    </source>
</evidence>
<dbReference type="Proteomes" id="UP000669179">
    <property type="component" value="Unassembled WGS sequence"/>
</dbReference>
<sequence length="478" mass="48956">MSLVNENRLDPALRRLVAVILLGGIMGILDGTMVAVAVDTLVAEFHSSLSTIGWVSTAYLLTLIVTIPVTGWAIDRVGAKRLWLAGLVLFVAGSVACGLAWNVGSLIVFRVAQGLGAGILDPLVLVLLARSAGPARAGRVMGVMTATLSAGPVLGPIVGGIVLDGLGWRWMFLINVPIGIAAFLLALRVVPGDSPAEGRPRDRLDVIGLALLAPGLAALGLALSQTAERTQITAWQALVPLLAGVLFLAAYAIRALRARKTPPLVDLRLFAHGSFAASVAVIALIGLATFSALFVLPLYFQQLHGYGALKAGLLVAPLGLGAVLAGSLAGRHSDRIGGRNLIRLGTLLGLASLIGLTRLGPDTSIIWPALAAFGAGVGLGSVGAPTMGGLYRTLPAQLVPQGSSVLYMLNQLGASIGIAVVALLMETAGNPLQGFHHVAWLGVAAALLILVTSAFLPGKHTESAAEASAEAVTEGASR</sequence>
<evidence type="ECO:0000256" key="2">
    <source>
        <dbReference type="ARBA" id="ARBA00022448"/>
    </source>
</evidence>
<feature type="domain" description="Major facilitator superfamily (MFS) profile" evidence="8">
    <location>
        <begin position="16"/>
        <end position="461"/>
    </location>
</feature>
<proteinExistence type="predicted"/>
<dbReference type="RefSeq" id="WP_208253171.1">
    <property type="nucleotide sequence ID" value="NZ_JAGEOJ010000001.1"/>
</dbReference>